<evidence type="ECO:0000256" key="11">
    <source>
        <dbReference type="ARBA" id="ARBA00023273"/>
    </source>
</evidence>
<dbReference type="EMBL" id="CAJOAZ010033451">
    <property type="protein sequence ID" value="CAF4454878.1"/>
    <property type="molecule type" value="Genomic_DNA"/>
</dbReference>
<evidence type="ECO:0000256" key="1">
    <source>
        <dbReference type="ARBA" id="ARBA00004230"/>
    </source>
</evidence>
<evidence type="ECO:0000256" key="8">
    <source>
        <dbReference type="ARBA" id="ARBA00023054"/>
    </source>
</evidence>
<dbReference type="PANTHER" id="PTHR31543">
    <property type="entry name" value="DYNEIN REGULATORY COMPLEX SUBUNIT 4"/>
    <property type="match status" value="1"/>
</dbReference>
<protein>
    <recommendedName>
        <fullName evidence="4">Dynein regulatory complex subunit 4</fullName>
    </recommendedName>
    <alternativeName>
        <fullName evidence="12">Growth arrest-specific protein 8</fullName>
    </alternativeName>
</protein>
<evidence type="ECO:0000256" key="12">
    <source>
        <dbReference type="ARBA" id="ARBA00031568"/>
    </source>
</evidence>
<keyword evidence="9" id="KW-0969">Cilium</keyword>
<evidence type="ECO:0000256" key="6">
    <source>
        <dbReference type="ARBA" id="ARBA00022701"/>
    </source>
</evidence>
<dbReference type="InterPro" id="IPR039308">
    <property type="entry name" value="GAS8"/>
</dbReference>
<evidence type="ECO:0000256" key="2">
    <source>
        <dbReference type="ARBA" id="ARBA00004245"/>
    </source>
</evidence>
<keyword evidence="11" id="KW-0966">Cell projection</keyword>
<feature type="non-terminal residue" evidence="14">
    <location>
        <position position="1"/>
    </location>
</feature>
<organism evidence="14 15">
    <name type="scientific">Adineta steineri</name>
    <dbReference type="NCBI Taxonomy" id="433720"/>
    <lineage>
        <taxon>Eukaryota</taxon>
        <taxon>Metazoa</taxon>
        <taxon>Spiralia</taxon>
        <taxon>Gnathifera</taxon>
        <taxon>Rotifera</taxon>
        <taxon>Eurotatoria</taxon>
        <taxon>Bdelloidea</taxon>
        <taxon>Adinetida</taxon>
        <taxon>Adinetidae</taxon>
        <taxon>Adineta</taxon>
    </lineage>
</organism>
<dbReference type="GO" id="GO:0005794">
    <property type="term" value="C:Golgi apparatus"/>
    <property type="evidence" value="ECO:0007669"/>
    <property type="project" value="TreeGrafter"/>
</dbReference>
<keyword evidence="10" id="KW-0206">Cytoskeleton</keyword>
<keyword evidence="6" id="KW-0493">Microtubule</keyword>
<comment type="subcellular location">
    <subcellularLocation>
        <location evidence="1">Cell projection</location>
        <location evidence="1">Cilium</location>
        <location evidence="1">Flagellum</location>
    </subcellularLocation>
    <subcellularLocation>
        <location evidence="2">Cytoplasm</location>
        <location evidence="2">Cytoskeleton</location>
    </subcellularLocation>
</comment>
<dbReference type="InterPro" id="IPR025593">
    <property type="entry name" value="GAS8_dom"/>
</dbReference>
<dbReference type="AlphaFoldDB" id="A0A820SN80"/>
<evidence type="ECO:0000256" key="7">
    <source>
        <dbReference type="ARBA" id="ARBA00022846"/>
    </source>
</evidence>
<name>A0A820SN80_9BILA</name>
<feature type="domain" description="Growth arrest-specific protein 8" evidence="13">
    <location>
        <begin position="1"/>
        <end position="105"/>
    </location>
</feature>
<dbReference type="GO" id="GO:0031514">
    <property type="term" value="C:motile cilium"/>
    <property type="evidence" value="ECO:0007669"/>
    <property type="project" value="UniProtKB-SubCell"/>
</dbReference>
<keyword evidence="7" id="KW-0282">Flagellum</keyword>
<comment type="similarity">
    <text evidence="3">Belongs to the DRC4 family.</text>
</comment>
<evidence type="ECO:0000256" key="4">
    <source>
        <dbReference type="ARBA" id="ARBA00021301"/>
    </source>
</evidence>
<evidence type="ECO:0000259" key="13">
    <source>
        <dbReference type="Pfam" id="PF13851"/>
    </source>
</evidence>
<dbReference type="GO" id="GO:0048870">
    <property type="term" value="P:cell motility"/>
    <property type="evidence" value="ECO:0007669"/>
    <property type="project" value="InterPro"/>
</dbReference>
<dbReference type="Proteomes" id="UP000663844">
    <property type="component" value="Unassembled WGS sequence"/>
</dbReference>
<dbReference type="Pfam" id="PF13851">
    <property type="entry name" value="GAS"/>
    <property type="match status" value="1"/>
</dbReference>
<evidence type="ECO:0000256" key="10">
    <source>
        <dbReference type="ARBA" id="ARBA00023212"/>
    </source>
</evidence>
<evidence type="ECO:0000256" key="3">
    <source>
        <dbReference type="ARBA" id="ARBA00009859"/>
    </source>
</evidence>
<sequence length="105" mass="12407">ELRRKAENFEKTKALYEKTKSQLKNTEADFKNSQWEYEVLLQRFEIIQKERDDLYNKFIKAINEVQQKSSLKNLLLEKKLSTLADSLEKKEAQLNEVLSASNLDP</sequence>
<dbReference type="GO" id="GO:0008017">
    <property type="term" value="F:microtubule binding"/>
    <property type="evidence" value="ECO:0007669"/>
    <property type="project" value="InterPro"/>
</dbReference>
<dbReference type="GO" id="GO:0005874">
    <property type="term" value="C:microtubule"/>
    <property type="evidence" value="ECO:0007669"/>
    <property type="project" value="UniProtKB-KW"/>
</dbReference>
<evidence type="ECO:0000256" key="9">
    <source>
        <dbReference type="ARBA" id="ARBA00023069"/>
    </source>
</evidence>
<gene>
    <name evidence="14" type="ORF">OXD698_LOCUS54622</name>
</gene>
<evidence type="ECO:0000313" key="15">
    <source>
        <dbReference type="Proteomes" id="UP000663844"/>
    </source>
</evidence>
<comment type="caution">
    <text evidence="14">The sequence shown here is derived from an EMBL/GenBank/DDBJ whole genome shotgun (WGS) entry which is preliminary data.</text>
</comment>
<reference evidence="14" key="1">
    <citation type="submission" date="2021-02" db="EMBL/GenBank/DDBJ databases">
        <authorList>
            <person name="Nowell W R."/>
        </authorList>
    </citation>
    <scope>NUCLEOTIDE SEQUENCE</scope>
</reference>
<dbReference type="PANTHER" id="PTHR31543:SF0">
    <property type="entry name" value="DYNEIN REGULATORY COMPLEX SUBUNIT 4"/>
    <property type="match status" value="1"/>
</dbReference>
<evidence type="ECO:0000256" key="5">
    <source>
        <dbReference type="ARBA" id="ARBA00022490"/>
    </source>
</evidence>
<accession>A0A820SN80</accession>
<keyword evidence="5" id="KW-0963">Cytoplasm</keyword>
<keyword evidence="8" id="KW-0175">Coiled coil</keyword>
<feature type="non-terminal residue" evidence="14">
    <location>
        <position position="105"/>
    </location>
</feature>
<evidence type="ECO:0000313" key="14">
    <source>
        <dbReference type="EMBL" id="CAF4454878.1"/>
    </source>
</evidence>
<proteinExistence type="inferred from homology"/>
<dbReference type="GO" id="GO:0031267">
    <property type="term" value="F:small GTPase binding"/>
    <property type="evidence" value="ECO:0007669"/>
    <property type="project" value="InterPro"/>
</dbReference>